<dbReference type="PROSITE" id="PS50011">
    <property type="entry name" value="PROTEIN_KINASE_DOM"/>
    <property type="match status" value="1"/>
</dbReference>
<keyword evidence="1" id="KW-0723">Serine/threonine-protein kinase</keyword>
<keyword evidence="4" id="KW-0418">Kinase</keyword>
<gene>
    <name evidence="8" type="primary">LOC100898639</name>
</gene>
<dbReference type="KEGG" id="goe:100898639"/>
<feature type="domain" description="Protein kinase" evidence="6">
    <location>
        <begin position="1"/>
        <end position="294"/>
    </location>
</feature>
<proteinExistence type="predicted"/>
<name>A0AAJ6QRH3_9ACAR</name>
<dbReference type="Gene3D" id="3.30.200.20">
    <property type="entry name" value="Phosphorylase Kinase, domain 1"/>
    <property type="match status" value="1"/>
</dbReference>
<keyword evidence="5" id="KW-0067">ATP-binding</keyword>
<evidence type="ECO:0000313" key="8">
    <source>
        <dbReference type="RefSeq" id="XP_003741339.1"/>
    </source>
</evidence>
<keyword evidence="2" id="KW-0808">Transferase</keyword>
<dbReference type="PANTHER" id="PTHR24353">
    <property type="entry name" value="CYCLIC NUCLEOTIDE-DEPENDENT PROTEIN KINASE"/>
    <property type="match status" value="1"/>
</dbReference>
<dbReference type="SMART" id="SM00220">
    <property type="entry name" value="S_TKc"/>
    <property type="match status" value="1"/>
</dbReference>
<accession>A0AAJ6QRH3</accession>
<dbReference type="Gene3D" id="1.10.510.10">
    <property type="entry name" value="Transferase(Phosphotransferase) domain 1"/>
    <property type="match status" value="1"/>
</dbReference>
<evidence type="ECO:0000313" key="7">
    <source>
        <dbReference type="Proteomes" id="UP000694867"/>
    </source>
</evidence>
<evidence type="ECO:0000256" key="2">
    <source>
        <dbReference type="ARBA" id="ARBA00022679"/>
    </source>
</evidence>
<dbReference type="SUPFAM" id="SSF56112">
    <property type="entry name" value="Protein kinase-like (PK-like)"/>
    <property type="match status" value="1"/>
</dbReference>
<evidence type="ECO:0000256" key="1">
    <source>
        <dbReference type="ARBA" id="ARBA00022527"/>
    </source>
</evidence>
<dbReference type="AlphaFoldDB" id="A0AAJ6QRH3"/>
<evidence type="ECO:0000256" key="3">
    <source>
        <dbReference type="ARBA" id="ARBA00022741"/>
    </source>
</evidence>
<keyword evidence="3" id="KW-0547">Nucleotide-binding</keyword>
<dbReference type="Proteomes" id="UP000694867">
    <property type="component" value="Unplaced"/>
</dbReference>
<keyword evidence="7" id="KW-1185">Reference proteome</keyword>
<dbReference type="InterPro" id="IPR011009">
    <property type="entry name" value="Kinase-like_dom_sf"/>
</dbReference>
<evidence type="ECO:0000259" key="6">
    <source>
        <dbReference type="PROSITE" id="PS50011"/>
    </source>
</evidence>
<sequence length="340" mass="39930">MGAFFSSQKGYKSEEDQFERHFRENTCARADINEYDVLAELDRATRHCENFFKVEHRKSKKQFQLKVYAKCMMYDRWWQRRAVEEKRIAWALKHPRFVQLLFSSQDANNLYLFYEYPTYGAFSSIADRTFDESTLRVIAAQIVLALVHLHGKHVIHRQVCADSIYVFANGFLKLGDLTLAKYSTSFPHTRTMLQFQPFLAPEIFRPDGYGREIDFWALGIFLFKIAYRASPFASDGKESDAETMKRLIIDGNVTWPSETKAEDPPRKFIAGLLLKEPDHRIGGRYQNAKDQEWFKNLEWTRIRDEGIDFQFKMEPEAMKPMGKCELPDRPADKITHFHGF</sequence>
<protein>
    <submittedName>
        <fullName evidence="8">Protein kinase 2-like</fullName>
    </submittedName>
</protein>
<dbReference type="GO" id="GO:0005952">
    <property type="term" value="C:cAMP-dependent protein kinase complex"/>
    <property type="evidence" value="ECO:0007669"/>
    <property type="project" value="TreeGrafter"/>
</dbReference>
<evidence type="ECO:0000256" key="5">
    <source>
        <dbReference type="ARBA" id="ARBA00022840"/>
    </source>
</evidence>
<dbReference type="RefSeq" id="XP_003741339.1">
    <property type="nucleotide sequence ID" value="XM_003741291.1"/>
</dbReference>
<dbReference type="GO" id="GO:0005524">
    <property type="term" value="F:ATP binding"/>
    <property type="evidence" value="ECO:0007669"/>
    <property type="project" value="UniProtKB-KW"/>
</dbReference>
<evidence type="ECO:0000256" key="4">
    <source>
        <dbReference type="ARBA" id="ARBA00022777"/>
    </source>
</evidence>
<dbReference type="InterPro" id="IPR000719">
    <property type="entry name" value="Prot_kinase_dom"/>
</dbReference>
<dbReference type="Pfam" id="PF00069">
    <property type="entry name" value="Pkinase"/>
    <property type="match status" value="1"/>
</dbReference>
<organism evidence="7 8">
    <name type="scientific">Galendromus occidentalis</name>
    <name type="common">western predatory mite</name>
    <dbReference type="NCBI Taxonomy" id="34638"/>
    <lineage>
        <taxon>Eukaryota</taxon>
        <taxon>Metazoa</taxon>
        <taxon>Ecdysozoa</taxon>
        <taxon>Arthropoda</taxon>
        <taxon>Chelicerata</taxon>
        <taxon>Arachnida</taxon>
        <taxon>Acari</taxon>
        <taxon>Parasitiformes</taxon>
        <taxon>Mesostigmata</taxon>
        <taxon>Gamasina</taxon>
        <taxon>Phytoseioidea</taxon>
        <taxon>Phytoseiidae</taxon>
        <taxon>Typhlodrominae</taxon>
        <taxon>Galendromus</taxon>
    </lineage>
</organism>
<dbReference type="GO" id="GO:0004691">
    <property type="term" value="F:cAMP-dependent protein kinase activity"/>
    <property type="evidence" value="ECO:0007669"/>
    <property type="project" value="TreeGrafter"/>
</dbReference>
<reference evidence="8" key="1">
    <citation type="submission" date="2025-08" db="UniProtKB">
        <authorList>
            <consortium name="RefSeq"/>
        </authorList>
    </citation>
    <scope>IDENTIFICATION</scope>
</reference>
<dbReference type="PANTHER" id="PTHR24353:SF37">
    <property type="entry name" value="CAMP-DEPENDENT PROTEIN KINASE CATALYTIC SUBUNIT PRKX"/>
    <property type="match status" value="1"/>
</dbReference>
<dbReference type="GeneID" id="100898639"/>